<dbReference type="EMBL" id="CP080507">
    <property type="protein sequence ID" value="QYM79117.1"/>
    <property type="molecule type" value="Genomic_DNA"/>
</dbReference>
<feature type="transmembrane region" description="Helical" evidence="1">
    <location>
        <begin position="43"/>
        <end position="67"/>
    </location>
</feature>
<evidence type="ECO:0000256" key="1">
    <source>
        <dbReference type="SAM" id="Phobius"/>
    </source>
</evidence>
<feature type="transmembrane region" description="Helical" evidence="1">
    <location>
        <begin position="357"/>
        <end position="378"/>
    </location>
</feature>
<feature type="transmembrane region" description="Helical" evidence="1">
    <location>
        <begin position="156"/>
        <end position="172"/>
    </location>
</feature>
<keyword evidence="1" id="KW-1133">Transmembrane helix</keyword>
<feature type="domain" description="DUF2157" evidence="2">
    <location>
        <begin position="13"/>
        <end position="153"/>
    </location>
</feature>
<proteinExistence type="predicted"/>
<feature type="transmembrane region" description="Helical" evidence="1">
    <location>
        <begin position="223"/>
        <end position="239"/>
    </location>
</feature>
<feature type="transmembrane region" description="Helical" evidence="1">
    <location>
        <begin position="73"/>
        <end position="93"/>
    </location>
</feature>
<name>A0A8F9XGF0_9BACT</name>
<feature type="transmembrane region" description="Helical" evidence="1">
    <location>
        <begin position="251"/>
        <end position="270"/>
    </location>
</feature>
<protein>
    <submittedName>
        <fullName evidence="3">DUF2157 domain-containing protein</fullName>
    </submittedName>
</protein>
<keyword evidence="1" id="KW-0472">Membrane</keyword>
<accession>A0A8F9XGF0</accession>
<feature type="transmembrane region" description="Helical" evidence="1">
    <location>
        <begin position="306"/>
        <end position="326"/>
    </location>
</feature>
<evidence type="ECO:0000313" key="3">
    <source>
        <dbReference type="EMBL" id="QYM79117.1"/>
    </source>
</evidence>
<sequence>MSFETRLRKETPRWVAAGVVTAEQARRIEAWHAGNEGAAARRFLGVLTMLGGVLCVVGLALVIKANWEHVHRWWKLATLVVLLGAAYGFGFGLKEGPRQMGRTGGALLMAGCGLFLLGIVLVGQIYHLSGLVGDAVALWIAGIAAVPFLTRTRGTFFVLLLAVDAWVWSSAVEPGGRLTGLAGLQGSEEMALLFSLLCLSLALYWSAAWWSARWRSFAAMQRAWALIGVGATVYAAGFFHNEWVVRSSTLLAEPAAVGVGLVLLVSAMAARVDFAGWRRLSPWLLLAAVPAAIAVGGFFGETTRVVCAWLSSGALVLLGVFMARAGLQEEKPWLVNAGIGFIALTILTRYFDVFASMLDQGLMFLVSGVVVLGLGWVLEGRRRVLLRAIRQGGEA</sequence>
<feature type="transmembrane region" description="Helical" evidence="1">
    <location>
        <begin position="192"/>
        <end position="211"/>
    </location>
</feature>
<evidence type="ECO:0000313" key="4">
    <source>
        <dbReference type="Proteomes" id="UP000825051"/>
    </source>
</evidence>
<dbReference type="InterPro" id="IPR018677">
    <property type="entry name" value="DUF2157"/>
</dbReference>
<feature type="transmembrane region" description="Helical" evidence="1">
    <location>
        <begin position="282"/>
        <end position="300"/>
    </location>
</feature>
<evidence type="ECO:0000259" key="2">
    <source>
        <dbReference type="Pfam" id="PF09925"/>
    </source>
</evidence>
<dbReference type="Pfam" id="PF09925">
    <property type="entry name" value="DUF2157"/>
    <property type="match status" value="1"/>
</dbReference>
<feature type="transmembrane region" description="Helical" evidence="1">
    <location>
        <begin position="131"/>
        <end position="149"/>
    </location>
</feature>
<dbReference type="RefSeq" id="WP_220162563.1">
    <property type="nucleotide sequence ID" value="NZ_CP080507.1"/>
</dbReference>
<gene>
    <name evidence="3" type="ORF">K0B96_00445</name>
</gene>
<dbReference type="KEGG" id="ole:K0B96_00445"/>
<organism evidence="3 4">
    <name type="scientific">Horticoccus luteus</name>
    <dbReference type="NCBI Taxonomy" id="2862869"/>
    <lineage>
        <taxon>Bacteria</taxon>
        <taxon>Pseudomonadati</taxon>
        <taxon>Verrucomicrobiota</taxon>
        <taxon>Opitutia</taxon>
        <taxon>Opitutales</taxon>
        <taxon>Opitutaceae</taxon>
        <taxon>Horticoccus</taxon>
    </lineage>
</organism>
<dbReference type="Proteomes" id="UP000825051">
    <property type="component" value="Chromosome"/>
</dbReference>
<reference evidence="3" key="1">
    <citation type="submission" date="2021-08" db="EMBL/GenBank/DDBJ databases">
        <title>Genome of a novel bacterium of the phylum Verrucomicrobia, Oleiharenicola sp. KSB-15.</title>
        <authorList>
            <person name="Chung J.-H."/>
            <person name="Ahn J.-H."/>
            <person name="Yoon Y."/>
            <person name="Kim D.-Y."/>
            <person name="An S.-H."/>
            <person name="Park I."/>
            <person name="Yeon J."/>
        </authorList>
    </citation>
    <scope>NUCLEOTIDE SEQUENCE</scope>
    <source>
        <strain evidence="3">KSB-15</strain>
    </source>
</reference>
<feature type="transmembrane region" description="Helical" evidence="1">
    <location>
        <begin position="105"/>
        <end position="125"/>
    </location>
</feature>
<keyword evidence="4" id="KW-1185">Reference proteome</keyword>
<keyword evidence="1" id="KW-0812">Transmembrane</keyword>
<feature type="transmembrane region" description="Helical" evidence="1">
    <location>
        <begin position="333"/>
        <end position="351"/>
    </location>
</feature>
<dbReference type="AlphaFoldDB" id="A0A8F9XGF0"/>